<gene>
    <name evidence="1" type="ORF">SAMN04487752_2712</name>
</gene>
<dbReference type="Proteomes" id="UP000199481">
    <property type="component" value="Unassembled WGS sequence"/>
</dbReference>
<dbReference type="OrthoDB" id="2087181at2"/>
<name>A0A1H1BRR0_9LACT</name>
<sequence>MSKMQFKLNSSGVSSLLKSAEMQSVLEKKATDVKNRCGDGYEQDIYVGKNRANAMVRAETTKAKKDNYNNNTLLKAVR</sequence>
<accession>A0A1H1BRR0</accession>
<evidence type="ECO:0000313" key="2">
    <source>
        <dbReference type="Proteomes" id="UP000199481"/>
    </source>
</evidence>
<reference evidence="2" key="1">
    <citation type="submission" date="2016-10" db="EMBL/GenBank/DDBJ databases">
        <authorList>
            <person name="Varghese N."/>
            <person name="Submissions S."/>
        </authorList>
    </citation>
    <scope>NUCLEOTIDE SEQUENCE [LARGE SCALE GENOMIC DNA]</scope>
    <source>
        <strain evidence="2">MPL-11</strain>
    </source>
</reference>
<dbReference type="AlphaFoldDB" id="A0A1H1BRR0"/>
<proteinExistence type="predicted"/>
<organism evidence="1 2">
    <name type="scientific">Carnobacterium viridans</name>
    <dbReference type="NCBI Taxonomy" id="174587"/>
    <lineage>
        <taxon>Bacteria</taxon>
        <taxon>Bacillati</taxon>
        <taxon>Bacillota</taxon>
        <taxon>Bacilli</taxon>
        <taxon>Lactobacillales</taxon>
        <taxon>Carnobacteriaceae</taxon>
        <taxon>Carnobacterium</taxon>
    </lineage>
</organism>
<keyword evidence="2" id="KW-1185">Reference proteome</keyword>
<dbReference type="EMBL" id="FNJW01000008">
    <property type="protein sequence ID" value="SDQ54674.1"/>
    <property type="molecule type" value="Genomic_DNA"/>
</dbReference>
<protein>
    <recommendedName>
        <fullName evidence="3">Phage protein</fullName>
    </recommendedName>
</protein>
<dbReference type="RefSeq" id="WP_089978578.1">
    <property type="nucleotide sequence ID" value="NZ_CP084916.1"/>
</dbReference>
<evidence type="ECO:0008006" key="3">
    <source>
        <dbReference type="Google" id="ProtNLM"/>
    </source>
</evidence>
<evidence type="ECO:0000313" key="1">
    <source>
        <dbReference type="EMBL" id="SDQ54674.1"/>
    </source>
</evidence>